<sequence length="76" mass="8047">MNQISYRRHQSGNFIVSLIGTTQEIALLPLPFSRKTGASLSATFGCMAVTPSQAAALGFIIDEGVIARGNDTYTAV</sequence>
<accession>A0ABW5RCU5</accession>
<dbReference type="EMBL" id="JBHUMM010000043">
    <property type="protein sequence ID" value="MFD2672787.1"/>
    <property type="molecule type" value="Genomic_DNA"/>
</dbReference>
<evidence type="ECO:0000313" key="1">
    <source>
        <dbReference type="EMBL" id="MFD2672787.1"/>
    </source>
</evidence>
<comment type="caution">
    <text evidence="1">The sequence shown here is derived from an EMBL/GenBank/DDBJ whole genome shotgun (WGS) entry which is preliminary data.</text>
</comment>
<name>A0ABW5RCU5_9BACL</name>
<evidence type="ECO:0000313" key="2">
    <source>
        <dbReference type="Proteomes" id="UP001597497"/>
    </source>
</evidence>
<organism evidence="1 2">
    <name type="scientific">Marinicrinis sediminis</name>
    <dbReference type="NCBI Taxonomy" id="1652465"/>
    <lineage>
        <taxon>Bacteria</taxon>
        <taxon>Bacillati</taxon>
        <taxon>Bacillota</taxon>
        <taxon>Bacilli</taxon>
        <taxon>Bacillales</taxon>
        <taxon>Paenibacillaceae</taxon>
    </lineage>
</organism>
<dbReference type="RefSeq" id="WP_379930349.1">
    <property type="nucleotide sequence ID" value="NZ_JBHUMM010000043.1"/>
</dbReference>
<reference evidence="2" key="1">
    <citation type="journal article" date="2019" name="Int. J. Syst. Evol. Microbiol.">
        <title>The Global Catalogue of Microorganisms (GCM) 10K type strain sequencing project: providing services to taxonomists for standard genome sequencing and annotation.</title>
        <authorList>
            <consortium name="The Broad Institute Genomics Platform"/>
            <consortium name="The Broad Institute Genome Sequencing Center for Infectious Disease"/>
            <person name="Wu L."/>
            <person name="Ma J."/>
        </authorList>
    </citation>
    <scope>NUCLEOTIDE SEQUENCE [LARGE SCALE GENOMIC DNA]</scope>
    <source>
        <strain evidence="2">KCTC 33676</strain>
    </source>
</reference>
<dbReference type="Proteomes" id="UP001597497">
    <property type="component" value="Unassembled WGS sequence"/>
</dbReference>
<proteinExistence type="predicted"/>
<keyword evidence="2" id="KW-1185">Reference proteome</keyword>
<protein>
    <submittedName>
        <fullName evidence="1">Uncharacterized protein</fullName>
    </submittedName>
</protein>
<gene>
    <name evidence="1" type="ORF">ACFSUC_14560</name>
</gene>